<feature type="region of interest" description="Disordered" evidence="1">
    <location>
        <begin position="16"/>
        <end position="37"/>
    </location>
</feature>
<comment type="caution">
    <text evidence="2">The sequence shown here is derived from an EMBL/GenBank/DDBJ whole genome shotgun (WGS) entry which is preliminary data.</text>
</comment>
<name>A0A6A3JGW4_9STRA</name>
<accession>A0A6A3JGW4</accession>
<protein>
    <submittedName>
        <fullName evidence="2">Uncharacterized protein</fullName>
    </submittedName>
</protein>
<sequence length="114" mass="12226">MQLCLSDSAYPVRSVRTGRRSLNRPYQPSSTTEESHLMSLGNDHRAADRMADELPTDDLVAELLLSNWGKNGFGPGLAEAIGLPSFAASSHFRIDLSWTPVAAATAATALPART</sequence>
<reference evidence="4 5" key="1">
    <citation type="submission" date="2018-09" db="EMBL/GenBank/DDBJ databases">
        <title>Genomic investigation of the strawberry pathogen Phytophthora fragariae indicates pathogenicity is determined by transcriptional variation in three key races.</title>
        <authorList>
            <person name="Adams T.M."/>
            <person name="Armitage A.D."/>
            <person name="Sobczyk M.K."/>
            <person name="Bates H.J."/>
            <person name="Dunwell J.M."/>
            <person name="Nellist C.F."/>
            <person name="Harrison R.J."/>
        </authorList>
    </citation>
    <scope>NUCLEOTIDE SEQUENCE [LARGE SCALE GENOMIC DNA]</scope>
    <source>
        <strain evidence="3 5">ONT-3</strain>
        <strain evidence="2 4">SCRP245</strain>
    </source>
</reference>
<dbReference type="AlphaFoldDB" id="A0A6A3JGW4"/>
<proteinExistence type="predicted"/>
<dbReference type="Proteomes" id="UP000488956">
    <property type="component" value="Unassembled WGS sequence"/>
</dbReference>
<evidence type="ECO:0000313" key="4">
    <source>
        <dbReference type="Proteomes" id="UP000460718"/>
    </source>
</evidence>
<organism evidence="2 4">
    <name type="scientific">Phytophthora fragariae</name>
    <dbReference type="NCBI Taxonomy" id="53985"/>
    <lineage>
        <taxon>Eukaryota</taxon>
        <taxon>Sar</taxon>
        <taxon>Stramenopiles</taxon>
        <taxon>Oomycota</taxon>
        <taxon>Peronosporomycetes</taxon>
        <taxon>Peronosporales</taxon>
        <taxon>Peronosporaceae</taxon>
        <taxon>Phytophthora</taxon>
    </lineage>
</organism>
<evidence type="ECO:0000313" key="5">
    <source>
        <dbReference type="Proteomes" id="UP000488956"/>
    </source>
</evidence>
<dbReference type="EMBL" id="QXFX01001275">
    <property type="protein sequence ID" value="KAE9093284.1"/>
    <property type="molecule type" value="Genomic_DNA"/>
</dbReference>
<evidence type="ECO:0000313" key="3">
    <source>
        <dbReference type="EMBL" id="KAE9093284.1"/>
    </source>
</evidence>
<dbReference type="EMBL" id="QXFW01001255">
    <property type="protein sequence ID" value="KAE8993781.1"/>
    <property type="molecule type" value="Genomic_DNA"/>
</dbReference>
<evidence type="ECO:0000256" key="1">
    <source>
        <dbReference type="SAM" id="MobiDB-lite"/>
    </source>
</evidence>
<evidence type="ECO:0000313" key="2">
    <source>
        <dbReference type="EMBL" id="KAE8993781.1"/>
    </source>
</evidence>
<gene>
    <name evidence="3" type="ORF">PF010_g17539</name>
    <name evidence="2" type="ORF">PF011_g16996</name>
</gene>
<dbReference type="Proteomes" id="UP000460718">
    <property type="component" value="Unassembled WGS sequence"/>
</dbReference>